<keyword evidence="7" id="KW-1133">Transmembrane helix</keyword>
<feature type="transmembrane region" description="Helical" evidence="7">
    <location>
        <begin position="96"/>
        <end position="119"/>
    </location>
</feature>
<keyword evidence="3 6" id="KW-0378">Hydrolase</keyword>
<keyword evidence="7" id="KW-0472">Membrane</keyword>
<evidence type="ECO:0000259" key="8">
    <source>
        <dbReference type="Pfam" id="PF01435"/>
    </source>
</evidence>
<evidence type="ECO:0000313" key="9">
    <source>
        <dbReference type="EMBL" id="QBE49274.1"/>
    </source>
</evidence>
<evidence type="ECO:0000256" key="5">
    <source>
        <dbReference type="ARBA" id="ARBA00023049"/>
    </source>
</evidence>
<evidence type="ECO:0000256" key="7">
    <source>
        <dbReference type="SAM" id="Phobius"/>
    </source>
</evidence>
<dbReference type="GO" id="GO:0004222">
    <property type="term" value="F:metalloendopeptidase activity"/>
    <property type="evidence" value="ECO:0007669"/>
    <property type="project" value="InterPro"/>
</dbReference>
<comment type="cofactor">
    <cofactor evidence="6">
        <name>Zn(2+)</name>
        <dbReference type="ChEBI" id="CHEBI:29105"/>
    </cofactor>
    <text evidence="6">Binds 1 zinc ion per subunit.</text>
</comment>
<proteinExistence type="inferred from homology"/>
<dbReference type="InterPro" id="IPR001915">
    <property type="entry name" value="Peptidase_M48"/>
</dbReference>
<protein>
    <submittedName>
        <fullName evidence="9">M56 family peptidase</fullName>
    </submittedName>
</protein>
<evidence type="ECO:0000256" key="6">
    <source>
        <dbReference type="RuleBase" id="RU003983"/>
    </source>
</evidence>
<evidence type="ECO:0000313" key="10">
    <source>
        <dbReference type="Proteomes" id="UP000289260"/>
    </source>
</evidence>
<dbReference type="RefSeq" id="WP_130110403.1">
    <property type="nucleotide sequence ID" value="NZ_CP035806.1"/>
</dbReference>
<keyword evidence="4 6" id="KW-0862">Zinc</keyword>
<dbReference type="Pfam" id="PF01435">
    <property type="entry name" value="Peptidase_M48"/>
    <property type="match status" value="1"/>
</dbReference>
<evidence type="ECO:0000256" key="3">
    <source>
        <dbReference type="ARBA" id="ARBA00022801"/>
    </source>
</evidence>
<dbReference type="PANTHER" id="PTHR34978">
    <property type="entry name" value="POSSIBLE SENSOR-TRANSDUCER PROTEIN BLAR"/>
    <property type="match status" value="1"/>
</dbReference>
<dbReference type="AlphaFoldDB" id="A0A4P6KI77"/>
<sequence length="330" mass="33728">MTAAFSTLLLSGVLLLAAFGGPWLLRHAAPALASAPRLAAAALSAAAMLWIAALLAIGPIVAWMSGGPAWLPASAAEVCARCLSAASPFGDSARSLGLPAILPLALPAVGAVAILVGLLQEFARVRRAQRGIGQSVRREGTPMTLLGHPVRVTRHADARAFSLPRRHGGIVLSRGAIAALSTPELAAVLEHERAHLAQRHHLGLALLNGATRYFRWVPLIRVMRSTVPQVLEIAADQSARQHTGTTALAGALLKLGAPATGAGTTAAIAHAALHAAPHAAGSERIRLLIGAPRPPASMALAAAAGAYAIMLAAAIAAVHWPYLNAVLSGC</sequence>
<dbReference type="GO" id="GO:0006508">
    <property type="term" value="P:proteolysis"/>
    <property type="evidence" value="ECO:0007669"/>
    <property type="project" value="UniProtKB-KW"/>
</dbReference>
<reference evidence="9 10" key="1">
    <citation type="submission" date="2019-02" db="EMBL/GenBank/DDBJ databases">
        <authorList>
            <person name="Sun L."/>
            <person name="Pan D."/>
            <person name="Wu X."/>
        </authorList>
    </citation>
    <scope>NUCLEOTIDE SEQUENCE [LARGE SCALE GENOMIC DNA]</scope>
    <source>
        <strain evidence="9 10">JW-1</strain>
    </source>
</reference>
<feature type="domain" description="Peptidase M48" evidence="8">
    <location>
        <begin position="150"/>
        <end position="208"/>
    </location>
</feature>
<keyword evidence="1 6" id="KW-0645">Protease</keyword>
<evidence type="ECO:0000256" key="4">
    <source>
        <dbReference type="ARBA" id="ARBA00022833"/>
    </source>
</evidence>
<dbReference type="Proteomes" id="UP000289260">
    <property type="component" value="Chromosome"/>
</dbReference>
<dbReference type="OrthoDB" id="9785340at2"/>
<organism evidence="9 10">
    <name type="scientific">Leucobacter triazinivorans</name>
    <dbReference type="NCBI Taxonomy" id="1784719"/>
    <lineage>
        <taxon>Bacteria</taxon>
        <taxon>Bacillati</taxon>
        <taxon>Actinomycetota</taxon>
        <taxon>Actinomycetes</taxon>
        <taxon>Micrococcales</taxon>
        <taxon>Microbacteriaceae</taxon>
        <taxon>Leucobacter</taxon>
    </lineage>
</organism>
<dbReference type="Gene3D" id="3.30.2010.10">
    <property type="entry name" value="Metalloproteases ('zincins'), catalytic domain"/>
    <property type="match status" value="1"/>
</dbReference>
<keyword evidence="2" id="KW-0479">Metal-binding</keyword>
<evidence type="ECO:0000256" key="1">
    <source>
        <dbReference type="ARBA" id="ARBA00022670"/>
    </source>
</evidence>
<keyword evidence="7" id="KW-0812">Transmembrane</keyword>
<name>A0A4P6KI77_9MICO</name>
<feature type="transmembrane region" description="Helical" evidence="7">
    <location>
        <begin position="296"/>
        <end position="320"/>
    </location>
</feature>
<keyword evidence="10" id="KW-1185">Reference proteome</keyword>
<feature type="transmembrane region" description="Helical" evidence="7">
    <location>
        <begin position="38"/>
        <end position="57"/>
    </location>
</feature>
<dbReference type="GO" id="GO:0046872">
    <property type="term" value="F:metal ion binding"/>
    <property type="evidence" value="ECO:0007669"/>
    <property type="project" value="UniProtKB-KW"/>
</dbReference>
<comment type="similarity">
    <text evidence="6">Belongs to the peptidase M48 family.</text>
</comment>
<dbReference type="InterPro" id="IPR052173">
    <property type="entry name" value="Beta-lactam_resp_regulator"/>
</dbReference>
<dbReference type="PANTHER" id="PTHR34978:SF3">
    <property type="entry name" value="SLR0241 PROTEIN"/>
    <property type="match status" value="1"/>
</dbReference>
<evidence type="ECO:0000256" key="2">
    <source>
        <dbReference type="ARBA" id="ARBA00022723"/>
    </source>
</evidence>
<keyword evidence="5 6" id="KW-0482">Metalloprotease</keyword>
<accession>A0A4P6KI77</accession>
<dbReference type="EMBL" id="CP035806">
    <property type="protein sequence ID" value="QBE49274.1"/>
    <property type="molecule type" value="Genomic_DNA"/>
</dbReference>
<gene>
    <name evidence="9" type="ORF">EVS81_10870</name>
</gene>
<dbReference type="KEGG" id="ltr:EVS81_10870"/>
<dbReference type="CDD" id="cd07326">
    <property type="entry name" value="M56_BlaR1_MecR1_like"/>
    <property type="match status" value="1"/>
</dbReference>